<evidence type="ECO:0000256" key="11">
    <source>
        <dbReference type="ARBA" id="ARBA00022837"/>
    </source>
</evidence>
<evidence type="ECO:0000313" key="22">
    <source>
        <dbReference type="RGD" id="628678"/>
    </source>
</evidence>
<dbReference type="CDD" id="cd00054">
    <property type="entry name" value="EGF_CA"/>
    <property type="match status" value="1"/>
</dbReference>
<comment type="catalytic activity">
    <reaction evidence="1">
        <text>Selective cleavage of Arg-|-Ile bond in factor X to form factor Xa.</text>
        <dbReference type="EC" id="3.4.21.21"/>
    </reaction>
</comment>
<evidence type="ECO:0000256" key="9">
    <source>
        <dbReference type="ARBA" id="ARBA00022729"/>
    </source>
</evidence>
<dbReference type="Pfam" id="PF00594">
    <property type="entry name" value="Gla"/>
    <property type="match status" value="1"/>
</dbReference>
<evidence type="ECO:0000256" key="2">
    <source>
        <dbReference type="ARBA" id="ARBA00004613"/>
    </source>
</evidence>
<evidence type="ECO:0000256" key="8">
    <source>
        <dbReference type="ARBA" id="ARBA00022685"/>
    </source>
</evidence>
<dbReference type="AlphaFoldDB" id="A6IWK5"/>
<dbReference type="InterPro" id="IPR017857">
    <property type="entry name" value="Coagulation_fac-like_Gla_dom"/>
</dbReference>
<keyword evidence="11" id="KW-0106">Calcium</keyword>
<evidence type="ECO:0000256" key="3">
    <source>
        <dbReference type="ARBA" id="ARBA00012069"/>
    </source>
</evidence>
<evidence type="ECO:0000256" key="1">
    <source>
        <dbReference type="ARBA" id="ARBA00001355"/>
    </source>
</evidence>
<evidence type="ECO:0000256" key="12">
    <source>
        <dbReference type="ARBA" id="ARBA00023145"/>
    </source>
</evidence>
<feature type="disulfide bond" evidence="17">
    <location>
        <begin position="103"/>
        <end position="112"/>
    </location>
</feature>
<comment type="caution">
    <text evidence="17">Lacks conserved residue(s) required for the propagation of feature annotation.</text>
</comment>
<feature type="domain" description="EGF-like" evidence="19">
    <location>
        <begin position="77"/>
        <end position="113"/>
    </location>
</feature>
<organism evidence="20 21">
    <name type="scientific">Rattus norvegicus</name>
    <name type="common">Rat</name>
    <dbReference type="NCBI Taxonomy" id="10116"/>
    <lineage>
        <taxon>Eukaryota</taxon>
        <taxon>Metazoa</taxon>
        <taxon>Chordata</taxon>
        <taxon>Craniata</taxon>
        <taxon>Vertebrata</taxon>
        <taxon>Euteleostomi</taxon>
        <taxon>Mammalia</taxon>
        <taxon>Eutheria</taxon>
        <taxon>Euarchontoglires</taxon>
        <taxon>Glires</taxon>
        <taxon>Rodentia</taxon>
        <taxon>Myomorpha</taxon>
        <taxon>Muroidea</taxon>
        <taxon>Muridae</taxon>
        <taxon>Murinae</taxon>
        <taxon>Rattus</taxon>
    </lineage>
</organism>
<dbReference type="InterPro" id="IPR050442">
    <property type="entry name" value="Peptidase_S1_coag_factors"/>
</dbReference>
<dbReference type="SMART" id="SM00181">
    <property type="entry name" value="EGF"/>
    <property type="match status" value="1"/>
</dbReference>
<keyword evidence="10" id="KW-0677">Repeat</keyword>
<dbReference type="GO" id="GO:0005615">
    <property type="term" value="C:extracellular space"/>
    <property type="evidence" value="ECO:0007669"/>
    <property type="project" value="UniProtKB-ARBA"/>
</dbReference>
<dbReference type="PROSITE" id="PS00022">
    <property type="entry name" value="EGF_1"/>
    <property type="match status" value="1"/>
</dbReference>
<evidence type="ECO:0000256" key="14">
    <source>
        <dbReference type="ARBA" id="ARBA00023180"/>
    </source>
</evidence>
<dbReference type="InterPro" id="IPR000294">
    <property type="entry name" value="GLA_domain"/>
</dbReference>
<dbReference type="PROSITE" id="PS00010">
    <property type="entry name" value="ASX_HYDROXYL"/>
    <property type="match status" value="1"/>
</dbReference>
<evidence type="ECO:0000256" key="13">
    <source>
        <dbReference type="ARBA" id="ARBA00023157"/>
    </source>
</evidence>
<accession>A6IWK5</accession>
<comment type="subcellular location">
    <subcellularLocation>
        <location evidence="2">Secreted</location>
    </subcellularLocation>
</comment>
<evidence type="ECO:0000256" key="7">
    <source>
        <dbReference type="ARBA" id="ARBA00022536"/>
    </source>
</evidence>
<dbReference type="FunFam" id="2.10.25.10:FF:000420">
    <property type="entry name" value="Coagulation factor VII"/>
    <property type="match status" value="1"/>
</dbReference>
<keyword evidence="5" id="KW-0301">Gamma-carboxyglutamic acid</keyword>
<dbReference type="EMBL" id="CH473970">
    <property type="protein sequence ID" value="EDM08868.1"/>
    <property type="molecule type" value="Genomic_DNA"/>
</dbReference>
<name>A6IWK5_RAT</name>
<dbReference type="SUPFAM" id="SSF57630">
    <property type="entry name" value="GLA-domain"/>
    <property type="match status" value="1"/>
</dbReference>
<dbReference type="InterPro" id="IPR001881">
    <property type="entry name" value="EGF-like_Ca-bd_dom"/>
</dbReference>
<keyword evidence="6" id="KW-0964">Secreted</keyword>
<dbReference type="InterPro" id="IPR000152">
    <property type="entry name" value="EGF-type_Asp/Asn_hydroxyl_site"/>
</dbReference>
<keyword evidence="9 18" id="KW-0732">Signal</keyword>
<dbReference type="OrthoDB" id="10004439at2759"/>
<dbReference type="SMART" id="SM00069">
    <property type="entry name" value="GLA"/>
    <property type="match status" value="1"/>
</dbReference>
<reference evidence="20 21" key="1">
    <citation type="submission" date="2005-09" db="EMBL/GenBank/DDBJ databases">
        <authorList>
            <person name="Mural R.J."/>
            <person name="Li P.W."/>
            <person name="Adams M.D."/>
            <person name="Amanatides P.G."/>
            <person name="Baden-Tillson H."/>
            <person name="Barnstead M."/>
            <person name="Chin S.H."/>
            <person name="Dew I."/>
            <person name="Evans C.A."/>
            <person name="Ferriera S."/>
            <person name="Flanigan M."/>
            <person name="Fosler C."/>
            <person name="Glodek A."/>
            <person name="Gu Z."/>
            <person name="Holt R.A."/>
            <person name="Jennings D."/>
            <person name="Kraft C.L."/>
            <person name="Lu F."/>
            <person name="Nguyen T."/>
            <person name="Nusskern D.R."/>
            <person name="Pfannkoch C.M."/>
            <person name="Sitter C."/>
            <person name="Sutton G.G."/>
            <person name="Venter J.C."/>
            <person name="Wang Z."/>
            <person name="Woodage T."/>
            <person name="Zheng X.H."/>
            <person name="Zhong F."/>
        </authorList>
    </citation>
    <scope>NUCLEOTIDE SEQUENCE [LARGE SCALE GENOMIC DNA]</scope>
    <source>
        <strain>BN</strain>
        <strain evidence="21">Sprague-Dawley</strain>
    </source>
</reference>
<evidence type="ECO:0000256" key="4">
    <source>
        <dbReference type="ARBA" id="ARBA00015530"/>
    </source>
</evidence>
<dbReference type="PROSITE" id="PS01187">
    <property type="entry name" value="EGF_CA"/>
    <property type="match status" value="1"/>
</dbReference>
<dbReference type="EC" id="3.4.21.21" evidence="3"/>
<evidence type="ECO:0000259" key="19">
    <source>
        <dbReference type="PROSITE" id="PS50026"/>
    </source>
</evidence>
<dbReference type="InterPro" id="IPR035972">
    <property type="entry name" value="GLA-like_dom_SF"/>
</dbReference>
<evidence type="ECO:0000256" key="10">
    <source>
        <dbReference type="ARBA" id="ARBA00022737"/>
    </source>
</evidence>
<sequence>MVPQTHGLLLLYFLLQLQGPLGAVVFITQEEAHGVLHRQRRANSLLEELWSSSLERECNEERCSFEEAKQFWTIYSDGDQCASNPCQNGGTCQDHLKSYVCFCPLDFEGRNCEKSRPAGHQMDSNCSPLLR</sequence>
<evidence type="ECO:0000256" key="6">
    <source>
        <dbReference type="ARBA" id="ARBA00022525"/>
    </source>
</evidence>
<keyword evidence="8" id="KW-0165">Cleavage on pair of basic residues</keyword>
<comment type="function">
    <text evidence="16">Initiates the extrinsic pathway of blood coagulation. Serine protease that circulates in the blood in a zymogen form. Factor VII is converted to factor VIIa by factor Xa, factor XIIa, factor IXa, or thrombin by minor proteolysis. In the presence of tissue factor and calcium ions, factor VIIa then converts factor X to factor Xa by limited proteolysis. Factor VIIa also converts factor IX to factor IXa in the presence of tissue factor and calcium.</text>
</comment>
<dbReference type="Gene3D" id="2.10.25.10">
    <property type="entry name" value="Laminin"/>
    <property type="match status" value="1"/>
</dbReference>
<evidence type="ECO:0000256" key="17">
    <source>
        <dbReference type="PROSITE-ProRule" id="PRU00076"/>
    </source>
</evidence>
<evidence type="ECO:0000313" key="20">
    <source>
        <dbReference type="EMBL" id="EDM08868.1"/>
    </source>
</evidence>
<protein>
    <recommendedName>
        <fullName evidence="4">Coagulation factor VII</fullName>
        <ecNumber evidence="3">3.4.21.21</ecNumber>
    </recommendedName>
    <alternativeName>
        <fullName evidence="15">Serum prothrombin conversion accelerator</fullName>
    </alternativeName>
</protein>
<dbReference type="PANTHER" id="PTHR24278">
    <property type="entry name" value="COAGULATION FACTOR"/>
    <property type="match status" value="1"/>
</dbReference>
<evidence type="ECO:0000256" key="15">
    <source>
        <dbReference type="ARBA" id="ARBA00030307"/>
    </source>
</evidence>
<gene>
    <name evidence="20 22" type="primary">F7</name>
    <name evidence="20" type="ORF">rCG_42982</name>
</gene>
<dbReference type="GO" id="GO:0004252">
    <property type="term" value="F:serine-type endopeptidase activity"/>
    <property type="evidence" value="ECO:0007669"/>
    <property type="project" value="UniProtKB-EC"/>
</dbReference>
<dbReference type="PRINTS" id="PR00010">
    <property type="entry name" value="EGFBLOOD"/>
</dbReference>
<dbReference type="InterPro" id="IPR000742">
    <property type="entry name" value="EGF"/>
</dbReference>
<evidence type="ECO:0000313" key="21">
    <source>
        <dbReference type="Proteomes" id="UP000234681"/>
    </source>
</evidence>
<evidence type="ECO:0000256" key="16">
    <source>
        <dbReference type="ARBA" id="ARBA00056668"/>
    </source>
</evidence>
<dbReference type="PROSITE" id="PS50026">
    <property type="entry name" value="EGF_3"/>
    <property type="match status" value="1"/>
</dbReference>
<keyword evidence="7 17" id="KW-0245">EGF-like domain</keyword>
<evidence type="ECO:0000256" key="18">
    <source>
        <dbReference type="SAM" id="SignalP"/>
    </source>
</evidence>
<proteinExistence type="predicted"/>
<dbReference type="PANTHER" id="PTHR24278:SF26">
    <property type="entry name" value="COAGULATION FACTOR VII"/>
    <property type="match status" value="1"/>
</dbReference>
<keyword evidence="12" id="KW-0865">Zymogen</keyword>
<dbReference type="GO" id="GO:0005509">
    <property type="term" value="F:calcium ion binding"/>
    <property type="evidence" value="ECO:0007669"/>
    <property type="project" value="InterPro"/>
</dbReference>
<dbReference type="Pfam" id="PF00008">
    <property type="entry name" value="EGF"/>
    <property type="match status" value="1"/>
</dbReference>
<dbReference type="Gene3D" id="4.10.740.10">
    <property type="entry name" value="Coagulation Factor IX"/>
    <property type="match status" value="1"/>
</dbReference>
<evidence type="ECO:0000256" key="5">
    <source>
        <dbReference type="ARBA" id="ARBA00022479"/>
    </source>
</evidence>
<dbReference type="Proteomes" id="UP000234681">
    <property type="component" value="Chromosome 16"/>
</dbReference>
<feature type="chain" id="PRO_5039941221" description="Coagulation factor VII" evidence="18">
    <location>
        <begin position="24"/>
        <end position="131"/>
    </location>
</feature>
<feature type="signal peptide" evidence="18">
    <location>
        <begin position="1"/>
        <end position="23"/>
    </location>
</feature>
<dbReference type="InterPro" id="IPR018097">
    <property type="entry name" value="EGF_Ca-bd_CS"/>
</dbReference>
<dbReference type="RGD" id="628678">
    <property type="gene designation" value="F7"/>
</dbReference>
<keyword evidence="13 17" id="KW-1015">Disulfide bond</keyword>
<keyword evidence="14" id="KW-0325">Glycoprotein</keyword>
<dbReference type="SMART" id="SM00179">
    <property type="entry name" value="EGF_CA"/>
    <property type="match status" value="1"/>
</dbReference>